<proteinExistence type="predicted"/>
<reference evidence="3" key="1">
    <citation type="submission" date="2021-01" db="EMBL/GenBank/DDBJ databases">
        <authorList>
            <person name="Corre E."/>
            <person name="Pelletier E."/>
            <person name="Niang G."/>
            <person name="Scheremetjew M."/>
            <person name="Finn R."/>
            <person name="Kale V."/>
            <person name="Holt S."/>
            <person name="Cochrane G."/>
            <person name="Meng A."/>
            <person name="Brown T."/>
            <person name="Cohen L."/>
        </authorList>
    </citation>
    <scope>NUCLEOTIDE SEQUENCE</scope>
    <source>
        <strain evidence="3">CCMP1661</strain>
    </source>
</reference>
<keyword evidence="1" id="KW-1133">Transmembrane helix</keyword>
<name>A0A7S2XZQ9_9STRA</name>
<accession>A0A7S2XZQ9</accession>
<sequence>MLIMYVTHTNTTLCLITTMALSSVTAAKTLAKVAKVSGSRLIPAASVGVKRSMGGDAHDDHPHLLFEPPFSKVGSAILVFGGVALGVGACTYACSFQNKKSGFTS</sequence>
<gene>
    <name evidence="3" type="ORF">FJAP1339_LOCUS8568</name>
</gene>
<keyword evidence="1" id="KW-0812">Transmembrane</keyword>
<protein>
    <submittedName>
        <fullName evidence="3">Uncharacterized protein</fullName>
    </submittedName>
</protein>
<feature type="signal peptide" evidence="2">
    <location>
        <begin position="1"/>
        <end position="26"/>
    </location>
</feature>
<dbReference type="EMBL" id="HBHR01017135">
    <property type="protein sequence ID" value="CAD9868397.1"/>
    <property type="molecule type" value="Transcribed_RNA"/>
</dbReference>
<dbReference type="AlphaFoldDB" id="A0A7S2XZQ9"/>
<keyword evidence="1" id="KW-0472">Membrane</keyword>
<organism evidence="3">
    <name type="scientific">Fibrocapsa japonica</name>
    <dbReference type="NCBI Taxonomy" id="94617"/>
    <lineage>
        <taxon>Eukaryota</taxon>
        <taxon>Sar</taxon>
        <taxon>Stramenopiles</taxon>
        <taxon>Ochrophyta</taxon>
        <taxon>Raphidophyceae</taxon>
        <taxon>Chattonellales</taxon>
        <taxon>Chattonellaceae</taxon>
        <taxon>Fibrocapsa</taxon>
    </lineage>
</organism>
<evidence type="ECO:0000256" key="1">
    <source>
        <dbReference type="SAM" id="Phobius"/>
    </source>
</evidence>
<feature type="chain" id="PRO_5030722384" evidence="2">
    <location>
        <begin position="27"/>
        <end position="105"/>
    </location>
</feature>
<evidence type="ECO:0000313" key="3">
    <source>
        <dbReference type="EMBL" id="CAD9868397.1"/>
    </source>
</evidence>
<keyword evidence="2" id="KW-0732">Signal</keyword>
<evidence type="ECO:0000256" key="2">
    <source>
        <dbReference type="SAM" id="SignalP"/>
    </source>
</evidence>
<feature type="transmembrane region" description="Helical" evidence="1">
    <location>
        <begin position="73"/>
        <end position="94"/>
    </location>
</feature>